<comment type="caution">
    <text evidence="1">The sequence shown here is derived from an EMBL/GenBank/DDBJ whole genome shotgun (WGS) entry which is preliminary data.</text>
</comment>
<keyword evidence="2" id="KW-1185">Reference proteome</keyword>
<evidence type="ECO:0000313" key="2">
    <source>
        <dbReference type="Proteomes" id="UP001589789"/>
    </source>
</evidence>
<gene>
    <name evidence="1" type="ORF">ACFFIC_28130</name>
</gene>
<dbReference type="RefSeq" id="WP_377056705.1">
    <property type="nucleotide sequence ID" value="NZ_JBHLVZ010000110.1"/>
</dbReference>
<reference evidence="1 2" key="1">
    <citation type="submission" date="2024-09" db="EMBL/GenBank/DDBJ databases">
        <authorList>
            <person name="Sun Q."/>
            <person name="Mori K."/>
        </authorList>
    </citation>
    <scope>NUCLEOTIDE SEQUENCE [LARGE SCALE GENOMIC DNA]</scope>
    <source>
        <strain evidence="1 2">CCM 7468</strain>
    </source>
</reference>
<sequence length="68" mass="6984">MPADLPPLPDDAAMLAYLDAAAVLQGIPVDPAWRGDVLANMRAVAGAARAVLSFPLEDEAEPAPVFAA</sequence>
<accession>A0ABV6J3H2</accession>
<protein>
    <submittedName>
        <fullName evidence="1">DUF4089 domain-containing protein</fullName>
    </submittedName>
</protein>
<name>A0ABV6J3H2_9PROT</name>
<dbReference type="InterPro" id="IPR025148">
    <property type="entry name" value="AtzG-like"/>
</dbReference>
<evidence type="ECO:0000313" key="1">
    <source>
        <dbReference type="EMBL" id="MFC0389383.1"/>
    </source>
</evidence>
<organism evidence="1 2">
    <name type="scientific">Muricoccus vinaceus</name>
    <dbReference type="NCBI Taxonomy" id="424704"/>
    <lineage>
        <taxon>Bacteria</taxon>
        <taxon>Pseudomonadati</taxon>
        <taxon>Pseudomonadota</taxon>
        <taxon>Alphaproteobacteria</taxon>
        <taxon>Acetobacterales</taxon>
        <taxon>Roseomonadaceae</taxon>
        <taxon>Muricoccus</taxon>
    </lineage>
</organism>
<dbReference type="Pfam" id="PF13318">
    <property type="entry name" value="AtzG-like"/>
    <property type="match status" value="1"/>
</dbReference>
<proteinExistence type="predicted"/>
<dbReference type="EMBL" id="JBHLVZ010000110">
    <property type="protein sequence ID" value="MFC0389383.1"/>
    <property type="molecule type" value="Genomic_DNA"/>
</dbReference>
<dbReference type="Proteomes" id="UP001589789">
    <property type="component" value="Unassembled WGS sequence"/>
</dbReference>